<keyword evidence="2" id="KW-0732">Signal</keyword>
<organism evidence="11 12">
    <name type="scientific">Eubacterium segne</name>
    <dbReference type="NCBI Taxonomy" id="2763045"/>
    <lineage>
        <taxon>Bacteria</taxon>
        <taxon>Bacillati</taxon>
        <taxon>Bacillota</taxon>
        <taxon>Clostridia</taxon>
        <taxon>Eubacteriales</taxon>
        <taxon>Eubacteriaceae</taxon>
        <taxon>Eubacterium</taxon>
    </lineage>
</organism>
<keyword evidence="4" id="KW-0133">Cell shape</keyword>
<feature type="compositionally biased region" description="Polar residues" evidence="8">
    <location>
        <begin position="394"/>
        <end position="434"/>
    </location>
</feature>
<keyword evidence="12" id="KW-1185">Reference proteome</keyword>
<evidence type="ECO:0000256" key="7">
    <source>
        <dbReference type="RuleBase" id="RU004016"/>
    </source>
</evidence>
<dbReference type="Gene3D" id="3.40.710.10">
    <property type="entry name" value="DD-peptidase/beta-lactamase superfamily"/>
    <property type="match status" value="1"/>
</dbReference>
<name>A0ABR7F4Y4_9FIRM</name>
<dbReference type="EMBL" id="JACOOZ010000004">
    <property type="protein sequence ID" value="MBC5667855.1"/>
    <property type="molecule type" value="Genomic_DNA"/>
</dbReference>
<dbReference type="RefSeq" id="WP_186840357.1">
    <property type="nucleotide sequence ID" value="NZ_JACOOZ010000004.1"/>
</dbReference>
<comment type="caution">
    <text evidence="11">The sequence shown here is derived from an EMBL/GenBank/DDBJ whole genome shotgun (WGS) entry which is preliminary data.</text>
</comment>
<dbReference type="GO" id="GO:0004180">
    <property type="term" value="F:carboxypeptidase activity"/>
    <property type="evidence" value="ECO:0007669"/>
    <property type="project" value="UniProtKB-KW"/>
</dbReference>
<accession>A0ABR7F4Y4</accession>
<feature type="region of interest" description="Disordered" evidence="8">
    <location>
        <begin position="394"/>
        <end position="436"/>
    </location>
</feature>
<evidence type="ECO:0000259" key="10">
    <source>
        <dbReference type="Pfam" id="PF00768"/>
    </source>
</evidence>
<evidence type="ECO:0000256" key="8">
    <source>
        <dbReference type="SAM" id="MobiDB-lite"/>
    </source>
</evidence>
<keyword evidence="9" id="KW-0812">Transmembrane</keyword>
<dbReference type="InterPro" id="IPR012338">
    <property type="entry name" value="Beta-lactam/transpept-like"/>
</dbReference>
<keyword evidence="6" id="KW-0961">Cell wall biogenesis/degradation</keyword>
<dbReference type="SUPFAM" id="SSF56601">
    <property type="entry name" value="beta-lactamase/transpeptidase-like"/>
    <property type="match status" value="1"/>
</dbReference>
<reference evidence="11 12" key="1">
    <citation type="submission" date="2020-08" db="EMBL/GenBank/DDBJ databases">
        <title>Genome public.</title>
        <authorList>
            <person name="Liu C."/>
            <person name="Sun Q."/>
        </authorList>
    </citation>
    <scope>NUCLEOTIDE SEQUENCE [LARGE SCALE GENOMIC DNA]</scope>
    <source>
        <strain evidence="11 12">BX4</strain>
    </source>
</reference>
<keyword evidence="11" id="KW-0121">Carboxypeptidase</keyword>
<dbReference type="PRINTS" id="PR00725">
    <property type="entry name" value="DADACBPTASE1"/>
</dbReference>
<evidence type="ECO:0000256" key="2">
    <source>
        <dbReference type="ARBA" id="ARBA00022729"/>
    </source>
</evidence>
<evidence type="ECO:0000256" key="4">
    <source>
        <dbReference type="ARBA" id="ARBA00022960"/>
    </source>
</evidence>
<keyword evidence="9" id="KW-0472">Membrane</keyword>
<feature type="domain" description="Peptidase S11 D-alanyl-D-alanine carboxypeptidase A N-terminal" evidence="10">
    <location>
        <begin position="51"/>
        <end position="286"/>
    </location>
</feature>
<keyword evidence="3" id="KW-0378">Hydrolase</keyword>
<evidence type="ECO:0000256" key="5">
    <source>
        <dbReference type="ARBA" id="ARBA00022984"/>
    </source>
</evidence>
<evidence type="ECO:0000256" key="3">
    <source>
        <dbReference type="ARBA" id="ARBA00022801"/>
    </source>
</evidence>
<evidence type="ECO:0000256" key="9">
    <source>
        <dbReference type="SAM" id="Phobius"/>
    </source>
</evidence>
<evidence type="ECO:0000313" key="11">
    <source>
        <dbReference type="EMBL" id="MBC5667855.1"/>
    </source>
</evidence>
<dbReference type="PANTHER" id="PTHR21581:SF6">
    <property type="entry name" value="TRAFFICKING PROTEIN PARTICLE COMPLEX SUBUNIT 12"/>
    <property type="match status" value="1"/>
</dbReference>
<dbReference type="PANTHER" id="PTHR21581">
    <property type="entry name" value="D-ALANYL-D-ALANINE CARBOXYPEPTIDASE"/>
    <property type="match status" value="1"/>
</dbReference>
<sequence>MITYRFKKFLSALLIMMLVLGNIFIPITDSNTGLGIADVSAAPKKTSTNWPKAPTLYGESAILIDASTGTILYDKKCNKKMYPASITKIMTALLTIENCKLDETVVFSKNAINGLEYGDANAGCQIGEKLSVKDCLYALMLTSANEVATALGEHIAGSTKEFAEMMNERAEKAGATGVHFANANGLHDPNHYVTAYGMAMIMRDALKYQTFRDIINTSEYTIKKNNKRKENFNSYQRHKMVRRYSGFYYDGIIGGKTGFTNQSGTTLVTSAERNGMTLITVVLNSNGNNVYYDTKALLDYGFDNFHKVNVAQNDSRFKNTESVTLKSPFCNDNSSISIDDSACVVIPKKVKFADLTSEISFGISNDKFATITYKYGSKSVGTAGIKYTNTVADTPNESSTTSVAESGTTNLSSESVQSTTALDTENKTAAANSDNSKKSNFKVPKILLPIIIGIVIVVILILIIVMQHRRLNKIRANKRNRNR</sequence>
<dbReference type="InterPro" id="IPR001967">
    <property type="entry name" value="Peptidase_S11_N"/>
</dbReference>
<dbReference type="Pfam" id="PF00768">
    <property type="entry name" value="Peptidase_S11"/>
    <property type="match status" value="1"/>
</dbReference>
<proteinExistence type="inferred from homology"/>
<protein>
    <submittedName>
        <fullName evidence="11">D-alanyl-D-alanine carboxypeptidase</fullName>
    </submittedName>
</protein>
<keyword evidence="5" id="KW-0573">Peptidoglycan synthesis</keyword>
<keyword evidence="11" id="KW-0645">Protease</keyword>
<gene>
    <name evidence="11" type="ORF">H8S00_07670</name>
</gene>
<keyword evidence="9" id="KW-1133">Transmembrane helix</keyword>
<evidence type="ECO:0000256" key="1">
    <source>
        <dbReference type="ARBA" id="ARBA00007164"/>
    </source>
</evidence>
<feature type="transmembrane region" description="Helical" evidence="9">
    <location>
        <begin position="446"/>
        <end position="465"/>
    </location>
</feature>
<dbReference type="InterPro" id="IPR018044">
    <property type="entry name" value="Peptidase_S11"/>
</dbReference>
<comment type="similarity">
    <text evidence="1 7">Belongs to the peptidase S11 family.</text>
</comment>
<evidence type="ECO:0000313" key="12">
    <source>
        <dbReference type="Proteomes" id="UP000597877"/>
    </source>
</evidence>
<dbReference type="Proteomes" id="UP000597877">
    <property type="component" value="Unassembled WGS sequence"/>
</dbReference>
<evidence type="ECO:0000256" key="6">
    <source>
        <dbReference type="ARBA" id="ARBA00023316"/>
    </source>
</evidence>